<dbReference type="PANTHER" id="PTHR33175">
    <property type="entry name" value="DNA-BINDING PROTEIN HU"/>
    <property type="match status" value="1"/>
</dbReference>
<sequence length="210" mass="22786">MISSPSRNLPRMTAAAWAASTSGIRRSALSSIASTTYHVHHRGPPTTTTPSQHRLPVHYSRASFVGANTGRGDDNDQGVDDDNDDDDDDDDYGKEDGTSALKGDAIAEIIAAEHGLKLSRCREIVATVFDTIVEAVAKRETVQIPRFGKFASIDVPAREYRNPRDANGPKISKPPTMKIKFTPKKHFKDCVAGVAVEKKKKTKNTKGGVV</sequence>
<dbReference type="Gene3D" id="4.10.520.10">
    <property type="entry name" value="IHF-like DNA-binding proteins"/>
    <property type="match status" value="1"/>
</dbReference>
<organism evidence="4 5">
    <name type="scientific">Cyclostephanos tholiformis</name>
    <dbReference type="NCBI Taxonomy" id="382380"/>
    <lineage>
        <taxon>Eukaryota</taxon>
        <taxon>Sar</taxon>
        <taxon>Stramenopiles</taxon>
        <taxon>Ochrophyta</taxon>
        <taxon>Bacillariophyta</taxon>
        <taxon>Coscinodiscophyceae</taxon>
        <taxon>Thalassiosirophycidae</taxon>
        <taxon>Stephanodiscales</taxon>
        <taxon>Stephanodiscaceae</taxon>
        <taxon>Cyclostephanos</taxon>
    </lineage>
</organism>
<reference evidence="4 5" key="1">
    <citation type="submission" date="2024-10" db="EMBL/GenBank/DDBJ databases">
        <title>Updated reference genomes for cyclostephanoid diatoms.</title>
        <authorList>
            <person name="Roberts W.R."/>
            <person name="Alverson A.J."/>
        </authorList>
    </citation>
    <scope>NUCLEOTIDE SEQUENCE [LARGE SCALE GENOMIC DNA]</scope>
    <source>
        <strain evidence="4 5">AJA228-03</strain>
    </source>
</reference>
<feature type="region of interest" description="Disordered" evidence="3">
    <location>
        <begin position="65"/>
        <end position="98"/>
    </location>
</feature>
<protein>
    <submittedName>
        <fullName evidence="4">Uncharacterized protein</fullName>
    </submittedName>
</protein>
<comment type="similarity">
    <text evidence="2">Belongs to the bacterial histone-like protein family.</text>
</comment>
<dbReference type="Pfam" id="PF00216">
    <property type="entry name" value="Bac_DNA_binding"/>
    <property type="match status" value="1"/>
</dbReference>
<dbReference type="InterPro" id="IPR000119">
    <property type="entry name" value="Hist_DNA-bd"/>
</dbReference>
<dbReference type="Proteomes" id="UP001530377">
    <property type="component" value="Unassembled WGS sequence"/>
</dbReference>
<dbReference type="InterPro" id="IPR010992">
    <property type="entry name" value="IHF-like_DNA-bd_dom_sf"/>
</dbReference>
<evidence type="ECO:0000313" key="5">
    <source>
        <dbReference type="Proteomes" id="UP001530377"/>
    </source>
</evidence>
<proteinExistence type="inferred from homology"/>
<dbReference type="EMBL" id="JALLPB020000006">
    <property type="protein sequence ID" value="KAL3827245.1"/>
    <property type="molecule type" value="Genomic_DNA"/>
</dbReference>
<evidence type="ECO:0000256" key="2">
    <source>
        <dbReference type="RuleBase" id="RU003939"/>
    </source>
</evidence>
<accession>A0ABD3SSA8</accession>
<gene>
    <name evidence="4" type="ORF">ACHAXA_004720</name>
</gene>
<keyword evidence="1" id="KW-0238">DNA-binding</keyword>
<dbReference type="AlphaFoldDB" id="A0ABD3SSA8"/>
<keyword evidence="5" id="KW-1185">Reference proteome</keyword>
<dbReference type="GO" id="GO:0003677">
    <property type="term" value="F:DNA binding"/>
    <property type="evidence" value="ECO:0007669"/>
    <property type="project" value="UniProtKB-KW"/>
</dbReference>
<dbReference type="SMART" id="SM00411">
    <property type="entry name" value="BHL"/>
    <property type="match status" value="1"/>
</dbReference>
<feature type="compositionally biased region" description="Acidic residues" evidence="3">
    <location>
        <begin position="75"/>
        <end position="93"/>
    </location>
</feature>
<evidence type="ECO:0000256" key="1">
    <source>
        <dbReference type="ARBA" id="ARBA00023125"/>
    </source>
</evidence>
<evidence type="ECO:0000256" key="3">
    <source>
        <dbReference type="SAM" id="MobiDB-lite"/>
    </source>
</evidence>
<evidence type="ECO:0000313" key="4">
    <source>
        <dbReference type="EMBL" id="KAL3827245.1"/>
    </source>
</evidence>
<name>A0ABD3SSA8_9STRA</name>
<comment type="caution">
    <text evidence="4">The sequence shown here is derived from an EMBL/GenBank/DDBJ whole genome shotgun (WGS) entry which is preliminary data.</text>
</comment>
<dbReference type="PANTHER" id="PTHR33175:SF3">
    <property type="entry name" value="DNA-BINDING PROTEIN HU-BETA"/>
    <property type="match status" value="1"/>
</dbReference>
<dbReference type="SUPFAM" id="SSF47729">
    <property type="entry name" value="IHF-like DNA-binding proteins"/>
    <property type="match status" value="1"/>
</dbReference>